<dbReference type="NCBIfam" id="TIGR00427">
    <property type="entry name" value="NAAT family transporter"/>
    <property type="match status" value="1"/>
</dbReference>
<evidence type="ECO:0000313" key="8">
    <source>
        <dbReference type="EMBL" id="KUG15700.1"/>
    </source>
</evidence>
<comment type="caution">
    <text evidence="8">The sequence shown here is derived from an EMBL/GenBank/DDBJ whole genome shotgun (WGS) entry which is preliminary data.</text>
</comment>
<feature type="transmembrane region" description="Helical" evidence="7">
    <location>
        <begin position="75"/>
        <end position="94"/>
    </location>
</feature>
<dbReference type="GO" id="GO:0005886">
    <property type="term" value="C:plasma membrane"/>
    <property type="evidence" value="ECO:0007669"/>
    <property type="project" value="UniProtKB-SubCell"/>
</dbReference>
<accession>A0A0W8F490</accession>
<dbReference type="Pfam" id="PF01914">
    <property type="entry name" value="MarC"/>
    <property type="match status" value="1"/>
</dbReference>
<feature type="transmembrane region" description="Helical" evidence="7">
    <location>
        <begin position="43"/>
        <end position="69"/>
    </location>
</feature>
<evidence type="ECO:0000256" key="2">
    <source>
        <dbReference type="ARBA" id="ARBA00009784"/>
    </source>
</evidence>
<dbReference type="InterPro" id="IPR002771">
    <property type="entry name" value="Multi_antbiot-R_MarC"/>
</dbReference>
<protein>
    <submittedName>
        <fullName evidence="8">Multiple antibiotic resistance protein marc</fullName>
    </submittedName>
</protein>
<dbReference type="EMBL" id="LNQE01001537">
    <property type="protein sequence ID" value="KUG15700.1"/>
    <property type="molecule type" value="Genomic_DNA"/>
</dbReference>
<gene>
    <name evidence="8" type="ORF">ASZ90_014620</name>
</gene>
<name>A0A0W8F490_9ZZZZ</name>
<evidence type="ECO:0000256" key="4">
    <source>
        <dbReference type="ARBA" id="ARBA00022692"/>
    </source>
</evidence>
<keyword evidence="3" id="KW-1003">Cell membrane</keyword>
<feature type="transmembrane region" description="Helical" evidence="7">
    <location>
        <begin position="178"/>
        <end position="196"/>
    </location>
</feature>
<proteinExistence type="inferred from homology"/>
<reference evidence="8" key="1">
    <citation type="journal article" date="2015" name="Proc. Natl. Acad. Sci. U.S.A.">
        <title>Networks of energetic and metabolic interactions define dynamics in microbial communities.</title>
        <authorList>
            <person name="Embree M."/>
            <person name="Liu J.K."/>
            <person name="Al-Bassam M.M."/>
            <person name="Zengler K."/>
        </authorList>
    </citation>
    <scope>NUCLEOTIDE SEQUENCE</scope>
</reference>
<comment type="similarity">
    <text evidence="2">Belongs to the UPF0056 (MarC) family.</text>
</comment>
<evidence type="ECO:0000256" key="7">
    <source>
        <dbReference type="SAM" id="Phobius"/>
    </source>
</evidence>
<sequence>MGTTIEFLLVAVTSIIAIMNPVSTAAVFSILTDKFSAEQQREVIFNSLRISLVVLIFFALTGQLIFTILGLTLPAFKIAGGLVLISFATGMLAAKKEEYSPEELENIAVVPLAFPLTCGAGTITVVILISSEAAGLIENLLVIVAVLIALAVSYIGMKYSSRILRFIGDQELRIITKFLAIFVLAIAIQFIINGISEAMPQILGDVLR</sequence>
<feature type="transmembrane region" description="Helical" evidence="7">
    <location>
        <begin position="136"/>
        <end position="157"/>
    </location>
</feature>
<comment type="subcellular location">
    <subcellularLocation>
        <location evidence="1">Cell membrane</location>
        <topology evidence="1">Multi-pass membrane protein</topology>
    </subcellularLocation>
</comment>
<evidence type="ECO:0000256" key="1">
    <source>
        <dbReference type="ARBA" id="ARBA00004651"/>
    </source>
</evidence>
<dbReference type="PANTHER" id="PTHR33508">
    <property type="entry name" value="UPF0056 MEMBRANE PROTEIN YHCE"/>
    <property type="match status" value="1"/>
</dbReference>
<evidence type="ECO:0000256" key="3">
    <source>
        <dbReference type="ARBA" id="ARBA00022475"/>
    </source>
</evidence>
<dbReference type="PANTHER" id="PTHR33508:SF1">
    <property type="entry name" value="UPF0056 MEMBRANE PROTEIN YHCE"/>
    <property type="match status" value="1"/>
</dbReference>
<dbReference type="AlphaFoldDB" id="A0A0W8F490"/>
<feature type="transmembrane region" description="Helical" evidence="7">
    <location>
        <begin position="6"/>
        <end position="31"/>
    </location>
</feature>
<keyword evidence="6 7" id="KW-0472">Membrane</keyword>
<feature type="transmembrane region" description="Helical" evidence="7">
    <location>
        <begin position="106"/>
        <end position="130"/>
    </location>
</feature>
<keyword evidence="5 7" id="KW-1133">Transmembrane helix</keyword>
<evidence type="ECO:0000256" key="6">
    <source>
        <dbReference type="ARBA" id="ARBA00023136"/>
    </source>
</evidence>
<organism evidence="8">
    <name type="scientific">hydrocarbon metagenome</name>
    <dbReference type="NCBI Taxonomy" id="938273"/>
    <lineage>
        <taxon>unclassified sequences</taxon>
        <taxon>metagenomes</taxon>
        <taxon>ecological metagenomes</taxon>
    </lineage>
</organism>
<evidence type="ECO:0000256" key="5">
    <source>
        <dbReference type="ARBA" id="ARBA00022989"/>
    </source>
</evidence>
<keyword evidence="4 7" id="KW-0812">Transmembrane</keyword>